<comment type="similarity">
    <text evidence="1">Belongs to the E.coli NlpD/Haemophilus LppB family.</text>
</comment>
<dbReference type="InterPro" id="IPR050570">
    <property type="entry name" value="Cell_wall_metabolism_enzyme"/>
</dbReference>
<dbReference type="Pfam" id="PF01551">
    <property type="entry name" value="Peptidase_M23"/>
    <property type="match status" value="1"/>
</dbReference>
<reference evidence="4 5" key="1">
    <citation type="submission" date="2014-07" db="EMBL/GenBank/DDBJ databases">
        <title>Tepidicaulis marinum gen. nov., sp. nov., a novel marine bacterium denitrifying nitrate to nitrous oxide strictly under microaerobic conditions.</title>
        <authorList>
            <person name="Takeuchi M."/>
            <person name="Yamagishi T."/>
            <person name="Kamagata Y."/>
            <person name="Oshima K."/>
            <person name="Hattori M."/>
            <person name="Katayama T."/>
            <person name="Hanada S."/>
            <person name="Tamaki H."/>
            <person name="Marumo K."/>
            <person name="Maeda H."/>
            <person name="Nedachi M."/>
            <person name="Iwasaki W."/>
            <person name="Suwa Y."/>
            <person name="Sakata S."/>
        </authorList>
    </citation>
    <scope>NUCLEOTIDE SEQUENCE [LARGE SCALE GENOMIC DNA]</scope>
    <source>
        <strain evidence="4 5">MA2</strain>
    </source>
</reference>
<dbReference type="SUPFAM" id="SSF51261">
    <property type="entry name" value="Duplicated hybrid motif"/>
    <property type="match status" value="1"/>
</dbReference>
<dbReference type="PROSITE" id="PS51782">
    <property type="entry name" value="LYSM"/>
    <property type="match status" value="1"/>
</dbReference>
<dbReference type="GO" id="GO:0004222">
    <property type="term" value="F:metalloendopeptidase activity"/>
    <property type="evidence" value="ECO:0007669"/>
    <property type="project" value="TreeGrafter"/>
</dbReference>
<evidence type="ECO:0000256" key="2">
    <source>
        <dbReference type="SAM" id="MobiDB-lite"/>
    </source>
</evidence>
<evidence type="ECO:0000256" key="1">
    <source>
        <dbReference type="ARBA" id="ARBA00038420"/>
    </source>
</evidence>
<accession>A0A081B7H0</accession>
<dbReference type="PANTHER" id="PTHR21666">
    <property type="entry name" value="PEPTIDASE-RELATED"/>
    <property type="match status" value="1"/>
</dbReference>
<dbReference type="Proteomes" id="UP000028702">
    <property type="component" value="Unassembled WGS sequence"/>
</dbReference>
<comment type="caution">
    <text evidence="4">The sequence shown here is derived from an EMBL/GenBank/DDBJ whole genome shotgun (WGS) entry which is preliminary data.</text>
</comment>
<evidence type="ECO:0000313" key="5">
    <source>
        <dbReference type="Proteomes" id="UP000028702"/>
    </source>
</evidence>
<gene>
    <name evidence="4" type="ORF">M2A_0487</name>
</gene>
<evidence type="ECO:0000259" key="3">
    <source>
        <dbReference type="PROSITE" id="PS51782"/>
    </source>
</evidence>
<dbReference type="InterPro" id="IPR016047">
    <property type="entry name" value="M23ase_b-sheet_dom"/>
</dbReference>
<evidence type="ECO:0000313" key="4">
    <source>
        <dbReference type="EMBL" id="GAK43988.1"/>
    </source>
</evidence>
<feature type="domain" description="LysM" evidence="3">
    <location>
        <begin position="102"/>
        <end position="146"/>
    </location>
</feature>
<dbReference type="eggNOG" id="COG4942">
    <property type="taxonomic scope" value="Bacteria"/>
</dbReference>
<dbReference type="STRING" id="1333998.M2A_0487"/>
<dbReference type="InterPro" id="IPR036779">
    <property type="entry name" value="LysM_dom_sf"/>
</dbReference>
<dbReference type="CDD" id="cd12797">
    <property type="entry name" value="M23_peptidase"/>
    <property type="match status" value="1"/>
</dbReference>
<dbReference type="InterPro" id="IPR011055">
    <property type="entry name" value="Dup_hybrid_motif"/>
</dbReference>
<dbReference type="Gene3D" id="2.70.70.10">
    <property type="entry name" value="Glucose Permease (Domain IIA)"/>
    <property type="match status" value="1"/>
</dbReference>
<dbReference type="Pfam" id="PF01476">
    <property type="entry name" value="LysM"/>
    <property type="match status" value="1"/>
</dbReference>
<dbReference type="PANTHER" id="PTHR21666:SF263">
    <property type="entry name" value="MUREIN HYDROLASE ACTIVATOR NLPD"/>
    <property type="match status" value="1"/>
</dbReference>
<dbReference type="RefSeq" id="WP_052379143.1">
    <property type="nucleotide sequence ID" value="NZ_BBIO01000002.1"/>
</dbReference>
<name>A0A081B7H0_9HYPH</name>
<keyword evidence="5" id="KW-1185">Reference proteome</keyword>
<feature type="compositionally biased region" description="Low complexity" evidence="2">
    <location>
        <begin position="69"/>
        <end position="88"/>
    </location>
</feature>
<dbReference type="InterPro" id="IPR018392">
    <property type="entry name" value="LysM"/>
</dbReference>
<dbReference type="EMBL" id="BBIO01000002">
    <property type="protein sequence ID" value="GAK43988.1"/>
    <property type="molecule type" value="Genomic_DNA"/>
</dbReference>
<proteinExistence type="inferred from homology"/>
<sequence>MGLADMKTSRARQSGAGLGLVQRAPLIKRLFVLVLSFAFISGCASQPAWWDAQYDYRNGSPGGGSKNYSSSARRNAPAPLPRPSVSTPRRPPVQTAARSGGTYHVVKRGETVYRISKMHGMQVKELARLNGLDSSYNIEVGQKLRLKGTPVQVASAYPQARPGQTGTVSPGAPRPYVKPPLPAPPPPAGGFIWPAEGRVLSSFGSKEGGLHNDGINIAVPEGTPVRAAQSGVVAYVGNELKGYGNLVLVRHADGWMTAYAHNGKILAKRGDKVVKGQTIALSGQSGSVSTPQIHFEVRKGTKPVDPKRIVRA</sequence>
<organism evidence="4 5">
    <name type="scientific">Tepidicaulis marinus</name>
    <dbReference type="NCBI Taxonomy" id="1333998"/>
    <lineage>
        <taxon>Bacteria</taxon>
        <taxon>Pseudomonadati</taxon>
        <taxon>Pseudomonadota</taxon>
        <taxon>Alphaproteobacteria</taxon>
        <taxon>Hyphomicrobiales</taxon>
        <taxon>Parvibaculaceae</taxon>
        <taxon>Tepidicaulis</taxon>
    </lineage>
</organism>
<dbReference type="Gene3D" id="3.10.350.10">
    <property type="entry name" value="LysM domain"/>
    <property type="match status" value="1"/>
</dbReference>
<feature type="region of interest" description="Disordered" evidence="2">
    <location>
        <begin position="62"/>
        <end position="101"/>
    </location>
</feature>
<dbReference type="SMART" id="SM00257">
    <property type="entry name" value="LysM"/>
    <property type="match status" value="1"/>
</dbReference>
<dbReference type="CDD" id="cd00118">
    <property type="entry name" value="LysM"/>
    <property type="match status" value="1"/>
</dbReference>
<protein>
    <submittedName>
        <fullName evidence="4">Peptidase M23B</fullName>
    </submittedName>
</protein>
<dbReference type="AlphaFoldDB" id="A0A081B7H0"/>